<dbReference type="InterPro" id="IPR003439">
    <property type="entry name" value="ABC_transporter-like_ATP-bd"/>
</dbReference>
<sequence>MDSTPILEIRNLKKVFDHDLLKKKQVAIDNLNCHFPTGQCTGFMGHNGAGKTTTIKAIFGLLKPDSGDVLFKGRPLNLEDKRSIGYMPETNKLPANLNCQEILMHHLKIFKPKGTAKRDYRHMVEEKLKEVELWDHRTKRVSKLSKGMGRRLSWAQATIHNPELVILDEPFSGLDPLGRMMMSKLINYLRDDKKTIILCTHELWTVNEVCDELHILKKGRLAYSSLNPIQGQVPKPLMNYQIVTSGISPSKLKDLQGQSLPEWDYINEQDYLIKLGFGEYSDAILWLKALLEESVVVMDFSKHKGFEEEELLVHFEGEKSA</sequence>
<dbReference type="AlphaFoldDB" id="A0A1Y6CR32"/>
<dbReference type="STRING" id="1513793.SAMN06296036_14215"/>
<keyword evidence="1" id="KW-0813">Transport</keyword>
<dbReference type="InterPro" id="IPR027417">
    <property type="entry name" value="P-loop_NTPase"/>
</dbReference>
<dbReference type="Proteomes" id="UP000192907">
    <property type="component" value="Unassembled WGS sequence"/>
</dbReference>
<evidence type="ECO:0000256" key="3">
    <source>
        <dbReference type="ARBA" id="ARBA00022840"/>
    </source>
</evidence>
<dbReference type="PROSITE" id="PS50893">
    <property type="entry name" value="ABC_TRANSPORTER_2"/>
    <property type="match status" value="1"/>
</dbReference>
<dbReference type="PANTHER" id="PTHR42939:SF1">
    <property type="entry name" value="ABC TRANSPORTER ATP-BINDING PROTEIN ALBC-RELATED"/>
    <property type="match status" value="1"/>
</dbReference>
<accession>A0A1Y6CR32</accession>
<evidence type="ECO:0000313" key="5">
    <source>
        <dbReference type="EMBL" id="SMF82574.1"/>
    </source>
</evidence>
<dbReference type="Gene3D" id="3.40.50.300">
    <property type="entry name" value="P-loop containing nucleotide triphosphate hydrolases"/>
    <property type="match status" value="1"/>
</dbReference>
<dbReference type="RefSeq" id="WP_132326159.1">
    <property type="nucleotide sequence ID" value="NZ_FWZT01000042.1"/>
</dbReference>
<keyword evidence="3" id="KW-0067">ATP-binding</keyword>
<dbReference type="InterPro" id="IPR051782">
    <property type="entry name" value="ABC_Transporter_VariousFunc"/>
</dbReference>
<dbReference type="Pfam" id="PF00005">
    <property type="entry name" value="ABC_tran"/>
    <property type="match status" value="1"/>
</dbReference>
<dbReference type="OrthoDB" id="5290460at2"/>
<dbReference type="GO" id="GO:0016887">
    <property type="term" value="F:ATP hydrolysis activity"/>
    <property type="evidence" value="ECO:0007669"/>
    <property type="project" value="InterPro"/>
</dbReference>
<protein>
    <submittedName>
        <fullName evidence="5">ABC-type multidrug transport system, ATPase component</fullName>
    </submittedName>
</protein>
<dbReference type="SUPFAM" id="SSF52540">
    <property type="entry name" value="P-loop containing nucleoside triphosphate hydrolases"/>
    <property type="match status" value="1"/>
</dbReference>
<feature type="domain" description="ABC transporter" evidence="4">
    <location>
        <begin position="7"/>
        <end position="243"/>
    </location>
</feature>
<evidence type="ECO:0000256" key="2">
    <source>
        <dbReference type="ARBA" id="ARBA00022741"/>
    </source>
</evidence>
<organism evidence="5 6">
    <name type="scientific">Pseudobacteriovorax antillogorgiicola</name>
    <dbReference type="NCBI Taxonomy" id="1513793"/>
    <lineage>
        <taxon>Bacteria</taxon>
        <taxon>Pseudomonadati</taxon>
        <taxon>Bdellovibrionota</taxon>
        <taxon>Oligoflexia</taxon>
        <taxon>Oligoflexales</taxon>
        <taxon>Pseudobacteriovoracaceae</taxon>
        <taxon>Pseudobacteriovorax</taxon>
    </lineage>
</organism>
<evidence type="ECO:0000256" key="1">
    <source>
        <dbReference type="ARBA" id="ARBA00022448"/>
    </source>
</evidence>
<dbReference type="PANTHER" id="PTHR42939">
    <property type="entry name" value="ABC TRANSPORTER ATP-BINDING PROTEIN ALBC-RELATED"/>
    <property type="match status" value="1"/>
</dbReference>
<dbReference type="InterPro" id="IPR003593">
    <property type="entry name" value="AAA+_ATPase"/>
</dbReference>
<name>A0A1Y6CR32_9BACT</name>
<evidence type="ECO:0000259" key="4">
    <source>
        <dbReference type="PROSITE" id="PS50893"/>
    </source>
</evidence>
<keyword evidence="2" id="KW-0547">Nucleotide-binding</keyword>
<keyword evidence="6" id="KW-1185">Reference proteome</keyword>
<reference evidence="6" key="1">
    <citation type="submission" date="2017-04" db="EMBL/GenBank/DDBJ databases">
        <authorList>
            <person name="Varghese N."/>
            <person name="Submissions S."/>
        </authorList>
    </citation>
    <scope>NUCLEOTIDE SEQUENCE [LARGE SCALE GENOMIC DNA]</scope>
    <source>
        <strain evidence="6">RKEM611</strain>
    </source>
</reference>
<dbReference type="EMBL" id="FWZT01000042">
    <property type="protein sequence ID" value="SMF82574.1"/>
    <property type="molecule type" value="Genomic_DNA"/>
</dbReference>
<proteinExistence type="predicted"/>
<evidence type="ECO:0000313" key="6">
    <source>
        <dbReference type="Proteomes" id="UP000192907"/>
    </source>
</evidence>
<dbReference type="GO" id="GO:0005524">
    <property type="term" value="F:ATP binding"/>
    <property type="evidence" value="ECO:0007669"/>
    <property type="project" value="UniProtKB-KW"/>
</dbReference>
<gene>
    <name evidence="5" type="ORF">SAMN06296036_14215</name>
</gene>
<dbReference type="SMART" id="SM00382">
    <property type="entry name" value="AAA"/>
    <property type="match status" value="1"/>
</dbReference>